<name>W6MQY4_9ASCO</name>
<dbReference type="STRING" id="1382522.W6MQY4"/>
<comment type="subcellular location">
    <subcellularLocation>
        <location evidence="2">Mitochondrion</location>
    </subcellularLocation>
</comment>
<dbReference type="HOGENOM" id="CLU_1343456_0_0_1"/>
<sequence length="204" mass="23748">MKSRIPSLSGLRSLSSCRMNFGRSGRPKTWDLPRLSESTTPTAKKEVSGVPKDWRSRSNLDSWQRQKYAIKEKLNAQPWRPITKLPRAAIEEIKDTKRQYPGLKPDHFAELYGVSPESIRRILKSNWTPTVELVEEKEMKYNVNRKPYETRDKLAVRIANNYLNAKEKELGVEIPDSDKELIKSELLQQIKTNSSLLRHLQEFK</sequence>
<dbReference type="PANTHER" id="PTHR13475">
    <property type="entry name" value="NEUGRIN"/>
    <property type="match status" value="1"/>
</dbReference>
<feature type="compositionally biased region" description="Basic and acidic residues" evidence="5">
    <location>
        <begin position="43"/>
        <end position="55"/>
    </location>
</feature>
<dbReference type="Proteomes" id="UP000019384">
    <property type="component" value="Unassembled WGS sequence"/>
</dbReference>
<gene>
    <name evidence="6" type="ORF">KUCA_T00005083001</name>
</gene>
<keyword evidence="7" id="KW-1185">Reference proteome</keyword>
<evidence type="ECO:0000256" key="4">
    <source>
        <dbReference type="ARBA" id="ARBA00013566"/>
    </source>
</evidence>
<dbReference type="RefSeq" id="XP_022461085.1">
    <property type="nucleotide sequence ID" value="XM_022606233.1"/>
</dbReference>
<comment type="similarity">
    <text evidence="3">Belongs to the RRG9 family.</text>
</comment>
<reference evidence="6" key="1">
    <citation type="submission" date="2013-12" db="EMBL/GenBank/DDBJ databases">
        <authorList>
            <person name="Genoscope - CEA"/>
        </authorList>
    </citation>
    <scope>NUCLEOTIDE SEQUENCE</scope>
    <source>
        <strain evidence="6">CBS 1993</strain>
    </source>
</reference>
<dbReference type="InterPro" id="IPR010487">
    <property type="entry name" value="NGRN/Rrg9"/>
</dbReference>
<proteinExistence type="inferred from homology"/>
<feature type="region of interest" description="Disordered" evidence="5">
    <location>
        <begin position="17"/>
        <end position="55"/>
    </location>
</feature>
<reference evidence="6" key="2">
    <citation type="submission" date="2014-02" db="EMBL/GenBank/DDBJ databases">
        <title>Complete DNA sequence of /Kuraishia capsulata/ illustrates novel genomic features among budding yeasts (/Saccharomycotina/).</title>
        <authorList>
            <person name="Morales L."/>
            <person name="Noel B."/>
            <person name="Porcel B."/>
            <person name="Marcet-Houben M."/>
            <person name="Hullo M-F."/>
            <person name="Sacerdot C."/>
            <person name="Tekaia F."/>
            <person name="Leh-Louis V."/>
            <person name="Despons L."/>
            <person name="Khanna V."/>
            <person name="Aury J-M."/>
            <person name="Barbe V."/>
            <person name="Couloux A."/>
            <person name="Labadie K."/>
            <person name="Pelletier E."/>
            <person name="Souciet J-L."/>
            <person name="Boekhout T."/>
            <person name="Gabaldon T."/>
            <person name="Wincker P."/>
            <person name="Dujon B."/>
        </authorList>
    </citation>
    <scope>NUCLEOTIDE SEQUENCE</scope>
    <source>
        <strain evidence="6">CBS 1993</strain>
    </source>
</reference>
<dbReference type="PANTHER" id="PTHR13475:SF3">
    <property type="entry name" value="NEUGRIN"/>
    <property type="match status" value="1"/>
</dbReference>
<evidence type="ECO:0000313" key="6">
    <source>
        <dbReference type="EMBL" id="CDK29096.1"/>
    </source>
</evidence>
<dbReference type="GO" id="GO:0005739">
    <property type="term" value="C:mitochondrion"/>
    <property type="evidence" value="ECO:0007669"/>
    <property type="project" value="UniProtKB-SubCell"/>
</dbReference>
<organism evidence="6 7">
    <name type="scientific">Kuraishia capsulata CBS 1993</name>
    <dbReference type="NCBI Taxonomy" id="1382522"/>
    <lineage>
        <taxon>Eukaryota</taxon>
        <taxon>Fungi</taxon>
        <taxon>Dikarya</taxon>
        <taxon>Ascomycota</taxon>
        <taxon>Saccharomycotina</taxon>
        <taxon>Pichiomycetes</taxon>
        <taxon>Pichiales</taxon>
        <taxon>Pichiaceae</taxon>
        <taxon>Kuraishia</taxon>
    </lineage>
</organism>
<dbReference type="GeneID" id="34522473"/>
<dbReference type="OrthoDB" id="5578174at2759"/>
<evidence type="ECO:0000256" key="1">
    <source>
        <dbReference type="ARBA" id="ARBA00003548"/>
    </source>
</evidence>
<accession>W6MQY4</accession>
<dbReference type="EMBL" id="HG793130">
    <property type="protein sequence ID" value="CDK29096.1"/>
    <property type="molecule type" value="Genomic_DNA"/>
</dbReference>
<evidence type="ECO:0000256" key="5">
    <source>
        <dbReference type="SAM" id="MobiDB-lite"/>
    </source>
</evidence>
<dbReference type="AlphaFoldDB" id="W6MQY4"/>
<evidence type="ECO:0000256" key="2">
    <source>
        <dbReference type="ARBA" id="ARBA00004173"/>
    </source>
</evidence>
<protein>
    <recommendedName>
        <fullName evidence="4">Required for respiratory growth protein 9, mitochondrial</fullName>
    </recommendedName>
</protein>
<evidence type="ECO:0000313" key="7">
    <source>
        <dbReference type="Proteomes" id="UP000019384"/>
    </source>
</evidence>
<evidence type="ECO:0000256" key="3">
    <source>
        <dbReference type="ARBA" id="ARBA00010895"/>
    </source>
</evidence>
<dbReference type="GO" id="GO:0005634">
    <property type="term" value="C:nucleus"/>
    <property type="evidence" value="ECO:0007669"/>
    <property type="project" value="TreeGrafter"/>
</dbReference>
<comment type="function">
    <text evidence="1">Required for respiratory activity and maintenance and expression of the mitochondrial genome.</text>
</comment>